<evidence type="ECO:0000256" key="9">
    <source>
        <dbReference type="SAM" id="MobiDB-lite"/>
    </source>
</evidence>
<dbReference type="GO" id="GO:0003677">
    <property type="term" value="F:DNA binding"/>
    <property type="evidence" value="ECO:0007669"/>
    <property type="project" value="UniProtKB-KW"/>
</dbReference>
<keyword evidence="5" id="KW-0862">Zinc</keyword>
<dbReference type="PROSITE" id="PS00115">
    <property type="entry name" value="RNA_POL_II_REPEAT"/>
    <property type="match status" value="2"/>
</dbReference>
<evidence type="ECO:0000313" key="12">
    <source>
        <dbReference type="Proteomes" id="UP001153461"/>
    </source>
</evidence>
<dbReference type="GO" id="GO:0046872">
    <property type="term" value="F:metal ion binding"/>
    <property type="evidence" value="ECO:0007669"/>
    <property type="project" value="UniProtKB-KW"/>
</dbReference>
<feature type="compositionally biased region" description="Low complexity" evidence="9">
    <location>
        <begin position="531"/>
        <end position="551"/>
    </location>
</feature>
<dbReference type="PANTHER" id="PTHR36167">
    <property type="entry name" value="C2H2 FINGER DOMAIN TRANSCRIPTION FACTOR (EUROFUNG)-RELATED"/>
    <property type="match status" value="1"/>
</dbReference>
<keyword evidence="4" id="KW-0677">Repeat</keyword>
<reference evidence="11" key="1">
    <citation type="submission" date="2021-07" db="EMBL/GenBank/DDBJ databases">
        <authorList>
            <person name="Branca A.L. A."/>
        </authorList>
    </citation>
    <scope>NUCLEOTIDE SEQUENCE</scope>
</reference>
<dbReference type="InterPro" id="IPR000684">
    <property type="entry name" value="RNA_pol_II_repeat_euk"/>
</dbReference>
<evidence type="ECO:0000256" key="6">
    <source>
        <dbReference type="ARBA" id="ARBA00023125"/>
    </source>
</evidence>
<sequence length="618" mass="68279">MSGLEIIGVAASIIQVADLGTSLSVKLFSFYRRVKNANETIQLLSNEVALISAILRELGESLKGQEASKLCSDEAFQTLKCVLQQCRDVLRQIEKVVCMNEQSGKSRLQQVTGKFKLVLLEPSLDPLKTDLERLKSTMLLLLNVIMFAGKVRTHDIPNDQEQRALIEALLREKHLETNGVNNPPPNYEQTQHMVDSKIPKETSKPLPVQKGQFAEVNEYNALIHKMLDEIDSCKSKLEKSRCLRIRKGVLSIHDSEIIRFQLSHGNSVLHHFDKSLLSDETDSTESPRVHTALPVPIPDAPLKQIVRGPCSNIPRFDGLGLPKAEAAAPHKVYRKALGEGDLARLAVPPMLRSPVSISRQTARKASMVEMSPTGSIQDSSELQSSSRFEPELFEIERMQKEQYFSDKKKVYGETDYKPTVIAENKSGSPIVPDKSMTPTKTTPPDQSPVHRGYTRTQVTAQIDGQETEVIWTDPIRNATGTSFNNREGSRSESDCSNMLRTPAAYSPVSAAYSPTSPAYSPTSPAFPPTSPSYSPVSPSYSPVSPSYSPVSHSNRELGRSPAFYSPRSRGMSGKDSEAEENSHPDSPSAAGTLIALPESFEDLLLRWTKLELNEVEAL</sequence>
<dbReference type="GO" id="GO:0005634">
    <property type="term" value="C:nucleus"/>
    <property type="evidence" value="ECO:0007669"/>
    <property type="project" value="UniProtKB-SubCell"/>
</dbReference>
<evidence type="ECO:0000313" key="11">
    <source>
        <dbReference type="EMBL" id="CAG8165056.1"/>
    </source>
</evidence>
<dbReference type="InterPro" id="IPR031348">
    <property type="entry name" value="PigL_N"/>
</dbReference>
<keyword evidence="2" id="KW-0597">Phosphoprotein</keyword>
<keyword evidence="6" id="KW-0238">DNA-binding</keyword>
<feature type="region of interest" description="Disordered" evidence="9">
    <location>
        <begin position="509"/>
        <end position="592"/>
    </location>
</feature>
<feature type="region of interest" description="Disordered" evidence="9">
    <location>
        <begin position="423"/>
        <end position="451"/>
    </location>
</feature>
<feature type="region of interest" description="Disordered" evidence="9">
    <location>
        <begin position="477"/>
        <end position="497"/>
    </location>
</feature>
<dbReference type="GO" id="GO:0006366">
    <property type="term" value="P:transcription by RNA polymerase II"/>
    <property type="evidence" value="ECO:0007669"/>
    <property type="project" value="InterPro"/>
</dbReference>
<dbReference type="PANTHER" id="PTHR36167:SF3">
    <property type="entry name" value="C2H2 FINGER DOMAIN TRANSCRIPTION FACTOR (EUROFUNG)-RELATED"/>
    <property type="match status" value="1"/>
</dbReference>
<comment type="caution">
    <text evidence="11">The sequence shown here is derived from an EMBL/GenBank/DDBJ whole genome shotgun (WGS) entry which is preliminary data.</text>
</comment>
<organism evidence="11 12">
    <name type="scientific">Penicillium nalgiovense</name>
    <dbReference type="NCBI Taxonomy" id="60175"/>
    <lineage>
        <taxon>Eukaryota</taxon>
        <taxon>Fungi</taxon>
        <taxon>Dikarya</taxon>
        <taxon>Ascomycota</taxon>
        <taxon>Pezizomycotina</taxon>
        <taxon>Eurotiomycetes</taxon>
        <taxon>Eurotiomycetidae</taxon>
        <taxon>Eurotiales</taxon>
        <taxon>Aspergillaceae</taxon>
        <taxon>Penicillium</taxon>
    </lineage>
</organism>
<dbReference type="Proteomes" id="UP001153461">
    <property type="component" value="Unassembled WGS sequence"/>
</dbReference>
<gene>
    <name evidence="11" type="ORF">PNAL_LOCUS6481</name>
</gene>
<feature type="domain" description="Azaphilone pigments biosynthesis cluster protein L N-terminal" evidence="10">
    <location>
        <begin position="5"/>
        <end position="156"/>
    </location>
</feature>
<feature type="compositionally biased region" description="Basic and acidic residues" evidence="9">
    <location>
        <begin position="572"/>
        <end position="583"/>
    </location>
</feature>
<name>A0A9W4HY98_PENNA</name>
<dbReference type="AlphaFoldDB" id="A0A9W4HY98"/>
<keyword evidence="8" id="KW-0539">Nucleus</keyword>
<dbReference type="GO" id="GO:0006355">
    <property type="term" value="P:regulation of DNA-templated transcription"/>
    <property type="evidence" value="ECO:0007669"/>
    <property type="project" value="InterPro"/>
</dbReference>
<proteinExistence type="predicted"/>
<dbReference type="EMBL" id="CAJVNV010000333">
    <property type="protein sequence ID" value="CAG8165056.1"/>
    <property type="molecule type" value="Genomic_DNA"/>
</dbReference>
<evidence type="ECO:0000256" key="5">
    <source>
        <dbReference type="ARBA" id="ARBA00022833"/>
    </source>
</evidence>
<evidence type="ECO:0000256" key="1">
    <source>
        <dbReference type="ARBA" id="ARBA00004123"/>
    </source>
</evidence>
<comment type="subcellular location">
    <subcellularLocation>
        <location evidence="1">Nucleus</location>
    </subcellularLocation>
</comment>
<keyword evidence="7" id="KW-0804">Transcription</keyword>
<evidence type="ECO:0000256" key="4">
    <source>
        <dbReference type="ARBA" id="ARBA00022737"/>
    </source>
</evidence>
<dbReference type="InterPro" id="IPR039327">
    <property type="entry name" value="CON7-like"/>
</dbReference>
<dbReference type="OrthoDB" id="5431013at2759"/>
<protein>
    <recommendedName>
        <fullName evidence="10">Azaphilone pigments biosynthesis cluster protein L N-terminal domain-containing protein</fullName>
    </recommendedName>
</protein>
<accession>A0A9W4HY98</accession>
<evidence type="ECO:0000256" key="7">
    <source>
        <dbReference type="ARBA" id="ARBA00023163"/>
    </source>
</evidence>
<evidence type="ECO:0000256" key="3">
    <source>
        <dbReference type="ARBA" id="ARBA00022723"/>
    </source>
</evidence>
<keyword evidence="3" id="KW-0479">Metal-binding</keyword>
<dbReference type="Pfam" id="PF17111">
    <property type="entry name" value="PigL_N"/>
    <property type="match status" value="1"/>
</dbReference>
<evidence type="ECO:0000256" key="8">
    <source>
        <dbReference type="ARBA" id="ARBA00023242"/>
    </source>
</evidence>
<evidence type="ECO:0000259" key="10">
    <source>
        <dbReference type="Pfam" id="PF17111"/>
    </source>
</evidence>
<feature type="compositionally biased region" description="Low complexity" evidence="9">
    <location>
        <begin position="509"/>
        <end position="523"/>
    </location>
</feature>
<evidence type="ECO:0000256" key="2">
    <source>
        <dbReference type="ARBA" id="ARBA00022553"/>
    </source>
</evidence>